<dbReference type="InterPro" id="IPR026104">
    <property type="entry name" value="ZNF_C2HC_dom_1C"/>
</dbReference>
<feature type="compositionally biased region" description="Acidic residues" evidence="3">
    <location>
        <begin position="86"/>
        <end position="99"/>
    </location>
</feature>
<feature type="compositionally biased region" description="Acidic residues" evidence="3">
    <location>
        <begin position="164"/>
        <end position="182"/>
    </location>
</feature>
<dbReference type="Proteomes" id="UP000693981">
    <property type="component" value="Unassembled WGS sequence"/>
</dbReference>
<reference evidence="5" key="1">
    <citation type="submission" date="2021-02" db="EMBL/GenBank/DDBJ databases">
        <authorList>
            <person name="Palmer J.M."/>
        </authorList>
    </citation>
    <scope>NUCLEOTIDE SEQUENCE</scope>
    <source>
        <strain evidence="5">SCRP23</strain>
    </source>
</reference>
<accession>A0A8T1WX72</accession>
<comment type="similarity">
    <text evidence="1">Belongs to the ZC2HC1 family.</text>
</comment>
<evidence type="ECO:0000256" key="2">
    <source>
        <dbReference type="ARBA" id="ARBA00023054"/>
    </source>
</evidence>
<feature type="compositionally biased region" description="Polar residues" evidence="3">
    <location>
        <begin position="276"/>
        <end position="289"/>
    </location>
</feature>
<feature type="region of interest" description="Disordered" evidence="3">
    <location>
        <begin position="275"/>
        <end position="302"/>
    </location>
</feature>
<feature type="compositionally biased region" description="Basic and acidic residues" evidence="3">
    <location>
        <begin position="201"/>
        <end position="220"/>
    </location>
</feature>
<feature type="compositionally biased region" description="Basic and acidic residues" evidence="3">
    <location>
        <begin position="292"/>
        <end position="302"/>
    </location>
</feature>
<evidence type="ECO:0000313" key="5">
    <source>
        <dbReference type="EMBL" id="KAG7398447.1"/>
    </source>
</evidence>
<dbReference type="OrthoDB" id="10255185at2759"/>
<feature type="compositionally biased region" description="Basic and acidic residues" evidence="3">
    <location>
        <begin position="151"/>
        <end position="163"/>
    </location>
</feature>
<feature type="compositionally biased region" description="Polar residues" evidence="3">
    <location>
        <begin position="7"/>
        <end position="18"/>
    </location>
</feature>
<proteinExistence type="inferred from homology"/>
<name>A0A8T1WX72_9STRA</name>
<dbReference type="InterPro" id="IPR001202">
    <property type="entry name" value="WW_dom"/>
</dbReference>
<dbReference type="PROSITE" id="PS50020">
    <property type="entry name" value="WW_DOMAIN_2"/>
    <property type="match status" value="1"/>
</dbReference>
<evidence type="ECO:0000313" key="6">
    <source>
        <dbReference type="Proteomes" id="UP000693981"/>
    </source>
</evidence>
<dbReference type="Pfam" id="PF00397">
    <property type="entry name" value="WW"/>
    <property type="match status" value="1"/>
</dbReference>
<keyword evidence="6" id="KW-1185">Reference proteome</keyword>
<dbReference type="EMBL" id="JAGDFL010000081">
    <property type="protein sequence ID" value="KAG7398447.1"/>
    <property type="molecule type" value="Genomic_DNA"/>
</dbReference>
<feature type="compositionally biased region" description="Basic and acidic residues" evidence="3">
    <location>
        <begin position="228"/>
        <end position="239"/>
    </location>
</feature>
<dbReference type="SMART" id="SM00456">
    <property type="entry name" value="WW"/>
    <property type="match status" value="1"/>
</dbReference>
<feature type="compositionally biased region" description="Polar residues" evidence="3">
    <location>
        <begin position="40"/>
        <end position="53"/>
    </location>
</feature>
<keyword evidence="2" id="KW-0175">Coiled coil</keyword>
<dbReference type="AlphaFoldDB" id="A0A8T1WX72"/>
<organism evidence="5 6">
    <name type="scientific">Phytophthora boehmeriae</name>
    <dbReference type="NCBI Taxonomy" id="109152"/>
    <lineage>
        <taxon>Eukaryota</taxon>
        <taxon>Sar</taxon>
        <taxon>Stramenopiles</taxon>
        <taxon>Oomycota</taxon>
        <taxon>Peronosporomycetes</taxon>
        <taxon>Peronosporales</taxon>
        <taxon>Peronosporaceae</taxon>
        <taxon>Phytophthora</taxon>
    </lineage>
</organism>
<feature type="compositionally biased region" description="Basic and acidic residues" evidence="3">
    <location>
        <begin position="100"/>
        <end position="110"/>
    </location>
</feature>
<gene>
    <name evidence="5" type="ORF">PHYBOEH_011149</name>
</gene>
<feature type="region of interest" description="Disordered" evidence="3">
    <location>
        <begin position="1"/>
        <end position="133"/>
    </location>
</feature>
<sequence>MERTADPASSGSLSTSITHDPAVHESADQKDLVLDIMEQVSDQESASGRQSWASEEPHQTEEDDEGWMVTPLETLEARRRARVTADEEEGEAVDMEDVEASVREALRLLEDSDGLEDTGFRGEETDEEQWTEGRQDGYLDFVHEAMEAIWTVEDRERSWRTPEEAQEDLEQEEMEEEEEEEPVQTHSAEDMKQVQEDVVEKEDMKQIQEDAVREEDKQEDAQEEDDKQEQTDEQIHEEEQPQQQQEQVPEDEWQEAYTAKGRVYYYNRRTRESSWKMPSQYTASKSLPGNETVHDSEKDEKLHSSVLRQSLGYHPSASVSSVSTMERQTTLFCNFCGEQQPCDRLAAHFYECATAKFHKRRMSTLYSSFERALVLLSEDATLRSLHYATSFADPTPRARPGAATMQDNLLLLRPKSRRSDKS</sequence>
<feature type="region of interest" description="Disordered" evidence="3">
    <location>
        <begin position="151"/>
        <end position="252"/>
    </location>
</feature>
<evidence type="ECO:0000256" key="3">
    <source>
        <dbReference type="SAM" id="MobiDB-lite"/>
    </source>
</evidence>
<protein>
    <recommendedName>
        <fullName evidence="4">WW domain-containing protein</fullName>
    </recommendedName>
</protein>
<dbReference type="PROSITE" id="PS01159">
    <property type="entry name" value="WW_DOMAIN_1"/>
    <property type="match status" value="1"/>
</dbReference>
<dbReference type="PANTHER" id="PTHR14649">
    <property type="entry name" value="ZINC FINGER C2HC DOMAIN-CONTAINING PROTEIN 1C"/>
    <property type="match status" value="1"/>
</dbReference>
<evidence type="ECO:0000259" key="4">
    <source>
        <dbReference type="PROSITE" id="PS50020"/>
    </source>
</evidence>
<feature type="compositionally biased region" description="Basic and acidic residues" evidence="3">
    <location>
        <begin position="21"/>
        <end position="33"/>
    </location>
</feature>
<dbReference type="PANTHER" id="PTHR14649:SF1">
    <property type="entry name" value="ZINC FINGER C2HC DOMAIN-CONTAINING PROTEIN 1C"/>
    <property type="match status" value="1"/>
</dbReference>
<comment type="caution">
    <text evidence="5">The sequence shown here is derived from an EMBL/GenBank/DDBJ whole genome shotgun (WGS) entry which is preliminary data.</text>
</comment>
<evidence type="ECO:0000256" key="1">
    <source>
        <dbReference type="ARBA" id="ARBA00010843"/>
    </source>
</evidence>
<feature type="domain" description="WW" evidence="4">
    <location>
        <begin position="253"/>
        <end position="280"/>
    </location>
</feature>
<dbReference type="CDD" id="cd00201">
    <property type="entry name" value="WW"/>
    <property type="match status" value="1"/>
</dbReference>